<dbReference type="PRINTS" id="PR00723">
    <property type="entry name" value="SUBTILISIN"/>
</dbReference>
<dbReference type="InterPro" id="IPR000209">
    <property type="entry name" value="Peptidase_S8/S53_dom"/>
</dbReference>
<evidence type="ECO:0000256" key="2">
    <source>
        <dbReference type="ARBA" id="ARBA00022670"/>
    </source>
</evidence>
<organism evidence="7 8">
    <name type="scientific">Mycena alexandri</name>
    <dbReference type="NCBI Taxonomy" id="1745969"/>
    <lineage>
        <taxon>Eukaryota</taxon>
        <taxon>Fungi</taxon>
        <taxon>Dikarya</taxon>
        <taxon>Basidiomycota</taxon>
        <taxon>Agaricomycotina</taxon>
        <taxon>Agaricomycetes</taxon>
        <taxon>Agaricomycetidae</taxon>
        <taxon>Agaricales</taxon>
        <taxon>Marasmiineae</taxon>
        <taxon>Mycenaceae</taxon>
        <taxon>Mycena</taxon>
    </lineage>
</organism>
<feature type="domain" description="Peptidase S8/S53" evidence="6">
    <location>
        <begin position="154"/>
        <end position="226"/>
    </location>
</feature>
<dbReference type="InterPro" id="IPR050131">
    <property type="entry name" value="Peptidase_S8_subtilisin-like"/>
</dbReference>
<keyword evidence="3" id="KW-0378">Hydrolase</keyword>
<keyword evidence="2" id="KW-0645">Protease</keyword>
<keyword evidence="8" id="KW-1185">Reference proteome</keyword>
<accession>A0AAD6S8V9</accession>
<protein>
    <submittedName>
        <fullName evidence="7">Peptidase S8/S53 domain-containing protein</fullName>
    </submittedName>
</protein>
<sequence>MSHDDFNARYSLHASQVGTHNLDLGGTDVSQEEHESTVQYLVRLKDGTNMTVHFLGLDRLNVDLSSTRSFYTVVHKFKQSFLLGYIVYFNSKHLSKFQNQSDILHLEKDSDIILETVIMQPDAPWGLARINEASPIDTTKEKFNYIYDNAYETGEGVNIYVFDSGLKSEHVQFGGRVKAAYVHRGGTSGDTDGHGTHVAGIIAGATYGVAKNSTLYECKVLPDGETGTVGKLFVSYDQTIPG</sequence>
<dbReference type="InterPro" id="IPR036852">
    <property type="entry name" value="Peptidase_S8/S53_dom_sf"/>
</dbReference>
<dbReference type="AlphaFoldDB" id="A0AAD6S8V9"/>
<dbReference type="InterPro" id="IPR015500">
    <property type="entry name" value="Peptidase_S8_subtilisin-rel"/>
</dbReference>
<dbReference type="PANTHER" id="PTHR43806:SF11">
    <property type="entry name" value="CEREVISIN-RELATED"/>
    <property type="match status" value="1"/>
</dbReference>
<dbReference type="GO" id="GO:0006508">
    <property type="term" value="P:proteolysis"/>
    <property type="evidence" value="ECO:0007669"/>
    <property type="project" value="UniProtKB-KW"/>
</dbReference>
<reference evidence="7" key="1">
    <citation type="submission" date="2023-03" db="EMBL/GenBank/DDBJ databases">
        <title>Massive genome expansion in bonnet fungi (Mycena s.s.) driven by repeated elements and novel gene families across ecological guilds.</title>
        <authorList>
            <consortium name="Lawrence Berkeley National Laboratory"/>
            <person name="Harder C.B."/>
            <person name="Miyauchi S."/>
            <person name="Viragh M."/>
            <person name="Kuo A."/>
            <person name="Thoen E."/>
            <person name="Andreopoulos B."/>
            <person name="Lu D."/>
            <person name="Skrede I."/>
            <person name="Drula E."/>
            <person name="Henrissat B."/>
            <person name="Morin E."/>
            <person name="Kohler A."/>
            <person name="Barry K."/>
            <person name="LaButti K."/>
            <person name="Morin E."/>
            <person name="Salamov A."/>
            <person name="Lipzen A."/>
            <person name="Mereny Z."/>
            <person name="Hegedus B."/>
            <person name="Baldrian P."/>
            <person name="Stursova M."/>
            <person name="Weitz H."/>
            <person name="Taylor A."/>
            <person name="Grigoriev I.V."/>
            <person name="Nagy L.G."/>
            <person name="Martin F."/>
            <person name="Kauserud H."/>
        </authorList>
    </citation>
    <scope>NUCLEOTIDE SEQUENCE</scope>
    <source>
        <strain evidence="7">CBHHK200</strain>
    </source>
</reference>
<dbReference type="Gene3D" id="3.40.50.200">
    <property type="entry name" value="Peptidase S8/S53 domain"/>
    <property type="match status" value="1"/>
</dbReference>
<dbReference type="InterPro" id="IPR022398">
    <property type="entry name" value="Peptidase_S8_His-AS"/>
</dbReference>
<dbReference type="GO" id="GO:0005615">
    <property type="term" value="C:extracellular space"/>
    <property type="evidence" value="ECO:0007669"/>
    <property type="project" value="TreeGrafter"/>
</dbReference>
<keyword evidence="4" id="KW-0720">Serine protease</keyword>
<dbReference type="Proteomes" id="UP001218188">
    <property type="component" value="Unassembled WGS sequence"/>
</dbReference>
<dbReference type="SUPFAM" id="SSF52743">
    <property type="entry name" value="Subtilisin-like"/>
    <property type="match status" value="1"/>
</dbReference>
<evidence type="ECO:0000313" key="7">
    <source>
        <dbReference type="EMBL" id="KAJ7023203.1"/>
    </source>
</evidence>
<dbReference type="PROSITE" id="PS51892">
    <property type="entry name" value="SUBTILASE"/>
    <property type="match status" value="1"/>
</dbReference>
<evidence type="ECO:0000256" key="5">
    <source>
        <dbReference type="PROSITE-ProRule" id="PRU01240"/>
    </source>
</evidence>
<dbReference type="PROSITE" id="PS00137">
    <property type="entry name" value="SUBTILASE_HIS"/>
    <property type="match status" value="1"/>
</dbReference>
<dbReference type="GO" id="GO:0004252">
    <property type="term" value="F:serine-type endopeptidase activity"/>
    <property type="evidence" value="ECO:0007669"/>
    <property type="project" value="InterPro"/>
</dbReference>
<dbReference type="PANTHER" id="PTHR43806">
    <property type="entry name" value="PEPTIDASE S8"/>
    <property type="match status" value="1"/>
</dbReference>
<dbReference type="Pfam" id="PF00082">
    <property type="entry name" value="Peptidase_S8"/>
    <property type="match status" value="1"/>
</dbReference>
<comment type="similarity">
    <text evidence="1 5">Belongs to the peptidase S8 family.</text>
</comment>
<evidence type="ECO:0000256" key="1">
    <source>
        <dbReference type="ARBA" id="ARBA00011073"/>
    </source>
</evidence>
<evidence type="ECO:0000259" key="6">
    <source>
        <dbReference type="Pfam" id="PF00082"/>
    </source>
</evidence>
<dbReference type="EMBL" id="JARJCM010000192">
    <property type="protein sequence ID" value="KAJ7023203.1"/>
    <property type="molecule type" value="Genomic_DNA"/>
</dbReference>
<name>A0AAD6S8V9_9AGAR</name>
<comment type="caution">
    <text evidence="7">The sequence shown here is derived from an EMBL/GenBank/DDBJ whole genome shotgun (WGS) entry which is preliminary data.</text>
</comment>
<evidence type="ECO:0000256" key="3">
    <source>
        <dbReference type="ARBA" id="ARBA00022801"/>
    </source>
</evidence>
<evidence type="ECO:0000256" key="4">
    <source>
        <dbReference type="ARBA" id="ARBA00022825"/>
    </source>
</evidence>
<evidence type="ECO:0000313" key="8">
    <source>
        <dbReference type="Proteomes" id="UP001218188"/>
    </source>
</evidence>
<proteinExistence type="inferred from homology"/>
<comment type="caution">
    <text evidence="5">Lacks conserved residue(s) required for the propagation of feature annotation.</text>
</comment>
<gene>
    <name evidence="7" type="ORF">C8F04DRAFT_190411</name>
</gene>